<gene>
    <name evidence="2" type="primary">Clvs1_0</name>
    <name evidence="2" type="ORF">Bhyg_16460</name>
</gene>
<reference evidence="2" key="1">
    <citation type="submission" date="2022-07" db="EMBL/GenBank/DDBJ databases">
        <authorList>
            <person name="Trinca V."/>
            <person name="Uliana J.V.C."/>
            <person name="Torres T.T."/>
            <person name="Ward R.J."/>
            <person name="Monesi N."/>
        </authorList>
    </citation>
    <scope>NUCLEOTIDE SEQUENCE</scope>
    <source>
        <strain evidence="2">HSMRA1968</strain>
        <tissue evidence="2">Whole embryos</tissue>
    </source>
</reference>
<dbReference type="SMART" id="SM01100">
    <property type="entry name" value="CRAL_TRIO_N"/>
    <property type="match status" value="1"/>
</dbReference>
<evidence type="ECO:0000259" key="1">
    <source>
        <dbReference type="PROSITE" id="PS50191"/>
    </source>
</evidence>
<feature type="non-terminal residue" evidence="2">
    <location>
        <position position="1"/>
    </location>
</feature>
<dbReference type="OrthoDB" id="1434354at2759"/>
<dbReference type="PANTHER" id="PTHR10174:SF166">
    <property type="entry name" value="LD40136P"/>
    <property type="match status" value="1"/>
</dbReference>
<accession>A0A9Q0MLH4</accession>
<dbReference type="Proteomes" id="UP001151699">
    <property type="component" value="Unassembled WGS sequence"/>
</dbReference>
<evidence type="ECO:0000313" key="3">
    <source>
        <dbReference type="Proteomes" id="UP001151699"/>
    </source>
</evidence>
<dbReference type="InterPro" id="IPR011074">
    <property type="entry name" value="CRAL/TRIO_N_dom"/>
</dbReference>
<name>A0A9Q0MLH4_9DIPT</name>
<dbReference type="Pfam" id="PF03765">
    <property type="entry name" value="CRAL_TRIO_N"/>
    <property type="match status" value="1"/>
</dbReference>
<dbReference type="EMBL" id="WJQU01003401">
    <property type="protein sequence ID" value="KAJ6625243.1"/>
    <property type="molecule type" value="Genomic_DNA"/>
</dbReference>
<proteinExistence type="predicted"/>
<dbReference type="Gene3D" id="1.20.5.1200">
    <property type="entry name" value="Alpha-tocopherol transfer"/>
    <property type="match status" value="1"/>
</dbReference>
<sequence length="329" mass="37608">LETASAPVPLSLSTTPESFDPYVCNLSPKFKKIALDELREDDNIRVQALAQFREWIAKHPHIKKCRTDAVFLLRFLRTKKFSVPAACEMLQRYLTIRQLYPQWFKKLDIEDKSIDEIISSGYLIPLPERDANGRQVILSCAGKFDPYKHTSEEMARTHSLVCEALLDDEESQVAGYSYVNDESGLSMGLLSLWSLSDIRCMIKCIQNSTPMRHKETHFVNMPSYANKVVEFAMTVLTDKLKNRVALHKSLDDMKTKVDPKLLPKEYGGTMPLSEMIELFKERVRKQRAAILALDDMYIEITKESVNFAGNDDVDMDPGMVGSFRKLQVD</sequence>
<dbReference type="InterPro" id="IPR036273">
    <property type="entry name" value="CRAL/TRIO_N_dom_sf"/>
</dbReference>
<dbReference type="AlphaFoldDB" id="A0A9Q0MLH4"/>
<dbReference type="Pfam" id="PF00650">
    <property type="entry name" value="CRAL_TRIO"/>
    <property type="match status" value="1"/>
</dbReference>
<dbReference type="Gene3D" id="3.40.525.10">
    <property type="entry name" value="CRAL-TRIO lipid binding domain"/>
    <property type="match status" value="1"/>
</dbReference>
<dbReference type="SMART" id="SM00516">
    <property type="entry name" value="SEC14"/>
    <property type="match status" value="1"/>
</dbReference>
<dbReference type="CDD" id="cd00170">
    <property type="entry name" value="SEC14"/>
    <property type="match status" value="1"/>
</dbReference>
<dbReference type="Gene3D" id="1.10.8.20">
    <property type="entry name" value="N-terminal domain of phosphatidylinositol transfer protein sec14p"/>
    <property type="match status" value="1"/>
</dbReference>
<dbReference type="SUPFAM" id="SSF46938">
    <property type="entry name" value="CRAL/TRIO N-terminal domain"/>
    <property type="match status" value="1"/>
</dbReference>
<dbReference type="PROSITE" id="PS50191">
    <property type="entry name" value="CRAL_TRIO"/>
    <property type="match status" value="1"/>
</dbReference>
<evidence type="ECO:0000313" key="2">
    <source>
        <dbReference type="EMBL" id="KAJ6625243.1"/>
    </source>
</evidence>
<dbReference type="GO" id="GO:1902936">
    <property type="term" value="F:phosphatidylinositol bisphosphate binding"/>
    <property type="evidence" value="ECO:0007669"/>
    <property type="project" value="TreeGrafter"/>
</dbReference>
<dbReference type="InterPro" id="IPR036865">
    <property type="entry name" value="CRAL-TRIO_dom_sf"/>
</dbReference>
<protein>
    <submittedName>
        <fullName evidence="2">Clavesin-1</fullName>
    </submittedName>
</protein>
<dbReference type="PRINTS" id="PR00180">
    <property type="entry name" value="CRETINALDHBP"/>
</dbReference>
<dbReference type="PANTHER" id="PTHR10174">
    <property type="entry name" value="ALPHA-TOCOPHEROL TRANSFER PROTEIN-RELATED"/>
    <property type="match status" value="1"/>
</dbReference>
<comment type="caution">
    <text evidence="2">The sequence shown here is derived from an EMBL/GenBank/DDBJ whole genome shotgun (WGS) entry which is preliminary data.</text>
</comment>
<organism evidence="2 3">
    <name type="scientific">Pseudolycoriella hygida</name>
    <dbReference type="NCBI Taxonomy" id="35572"/>
    <lineage>
        <taxon>Eukaryota</taxon>
        <taxon>Metazoa</taxon>
        <taxon>Ecdysozoa</taxon>
        <taxon>Arthropoda</taxon>
        <taxon>Hexapoda</taxon>
        <taxon>Insecta</taxon>
        <taxon>Pterygota</taxon>
        <taxon>Neoptera</taxon>
        <taxon>Endopterygota</taxon>
        <taxon>Diptera</taxon>
        <taxon>Nematocera</taxon>
        <taxon>Sciaroidea</taxon>
        <taxon>Sciaridae</taxon>
        <taxon>Pseudolycoriella</taxon>
    </lineage>
</organism>
<dbReference type="SUPFAM" id="SSF52087">
    <property type="entry name" value="CRAL/TRIO domain"/>
    <property type="match status" value="1"/>
</dbReference>
<dbReference type="GO" id="GO:0016020">
    <property type="term" value="C:membrane"/>
    <property type="evidence" value="ECO:0007669"/>
    <property type="project" value="TreeGrafter"/>
</dbReference>
<dbReference type="InterPro" id="IPR001251">
    <property type="entry name" value="CRAL-TRIO_dom"/>
</dbReference>
<keyword evidence="3" id="KW-1185">Reference proteome</keyword>
<feature type="domain" description="CRAL-TRIO" evidence="1">
    <location>
        <begin position="110"/>
        <end position="274"/>
    </location>
</feature>